<evidence type="ECO:0000256" key="7">
    <source>
        <dbReference type="ARBA" id="ARBA00023136"/>
    </source>
</evidence>
<organism evidence="9 10">
    <name type="scientific">Arsukibacterium ikkense</name>
    <dbReference type="NCBI Taxonomy" id="336831"/>
    <lineage>
        <taxon>Bacteria</taxon>
        <taxon>Pseudomonadati</taxon>
        <taxon>Pseudomonadota</taxon>
        <taxon>Gammaproteobacteria</taxon>
        <taxon>Chromatiales</taxon>
        <taxon>Chromatiaceae</taxon>
        <taxon>Arsukibacterium</taxon>
    </lineage>
</organism>
<feature type="transmembrane region" description="Helical" evidence="8">
    <location>
        <begin position="64"/>
        <end position="84"/>
    </location>
</feature>
<keyword evidence="3" id="KW-1003">Cell membrane</keyword>
<dbReference type="PANTHER" id="PTHR23517">
    <property type="entry name" value="RESISTANCE PROTEIN MDTM, PUTATIVE-RELATED-RELATED"/>
    <property type="match status" value="1"/>
</dbReference>
<evidence type="ECO:0000256" key="6">
    <source>
        <dbReference type="ARBA" id="ARBA00022989"/>
    </source>
</evidence>
<feature type="transmembrane region" description="Helical" evidence="8">
    <location>
        <begin position="91"/>
        <end position="113"/>
    </location>
</feature>
<dbReference type="InterPro" id="IPR000109">
    <property type="entry name" value="POT_fam"/>
</dbReference>
<keyword evidence="2" id="KW-0813">Transport</keyword>
<feature type="transmembrane region" description="Helical" evidence="8">
    <location>
        <begin position="260"/>
        <end position="286"/>
    </location>
</feature>
<dbReference type="InterPro" id="IPR036259">
    <property type="entry name" value="MFS_trans_sf"/>
</dbReference>
<dbReference type="AlphaFoldDB" id="A0A0M2V7J3"/>
<feature type="transmembrane region" description="Helical" evidence="8">
    <location>
        <begin position="406"/>
        <end position="429"/>
    </location>
</feature>
<dbReference type="SUPFAM" id="SSF103473">
    <property type="entry name" value="MFS general substrate transporter"/>
    <property type="match status" value="1"/>
</dbReference>
<keyword evidence="6 8" id="KW-1133">Transmembrane helix</keyword>
<keyword evidence="4 8" id="KW-0812">Transmembrane</keyword>
<dbReference type="Pfam" id="PF00854">
    <property type="entry name" value="PTR2"/>
    <property type="match status" value="2"/>
</dbReference>
<keyword evidence="10" id="KW-1185">Reference proteome</keyword>
<evidence type="ECO:0000256" key="5">
    <source>
        <dbReference type="ARBA" id="ARBA00022856"/>
    </source>
</evidence>
<evidence type="ECO:0000313" key="10">
    <source>
        <dbReference type="Proteomes" id="UP000034228"/>
    </source>
</evidence>
<dbReference type="InterPro" id="IPR005279">
    <property type="entry name" value="Dipep/tripep_permease"/>
</dbReference>
<sequence length="499" mass="54519">MSLPKLPSGELLGHPKGLFLLFGTEMWERFSYYAMRALLVLYLVDKVRAEGGGLGWEYASALQLYGTFTMLVYVTPLLGGWLADHITGQRLAIIIGSILMAIGQFSLALPHAWLPGYEMHAFYTGLGFLVLGNGLFKPNISTMVGDLYQPGDNRRDGAFTVFYLGVNLGMFLAGICVGLMIDQFGYQLALDGETVQIRNYQAGFLLAGFGMLIALVLQMTLAKPLLGSIGIEPAAKRERRLQQGPRKTPLTKQEVDRLKVILIMGLFTIIFWAGFEQAGGLMNIYADRFVDRTLNIGEGAVELNPAYFQALNPLFIMIFAPLFAMLWLKLGKHDPNSPLKFALGLALMAIGFLMMVAATLQYSTEHQSSLWWLVLAYLFFTLGELCLSPIGLAMVTRLSPLRMASLMMGAWYFFMAGANKLAGLIGALIGTNDAATDQQMVANAGAIFGGFTLAALLAALLLYLWADKLVYWMHGSAAPIQAAPLQGAPIKVATPPQQI</sequence>
<evidence type="ECO:0000256" key="2">
    <source>
        <dbReference type="ARBA" id="ARBA00022448"/>
    </source>
</evidence>
<dbReference type="STRING" id="336831.WG68_09615"/>
<dbReference type="CDD" id="cd17346">
    <property type="entry name" value="MFS_DtpA_like"/>
    <property type="match status" value="1"/>
</dbReference>
<feature type="transmembrane region" description="Helical" evidence="8">
    <location>
        <begin position="119"/>
        <end position="136"/>
    </location>
</feature>
<evidence type="ECO:0000256" key="1">
    <source>
        <dbReference type="ARBA" id="ARBA00004651"/>
    </source>
</evidence>
<dbReference type="GO" id="GO:0015833">
    <property type="term" value="P:peptide transport"/>
    <property type="evidence" value="ECO:0007669"/>
    <property type="project" value="UniProtKB-KW"/>
</dbReference>
<dbReference type="EMBL" id="LAHO01000008">
    <property type="protein sequence ID" value="KKO45630.1"/>
    <property type="molecule type" value="Genomic_DNA"/>
</dbReference>
<dbReference type="GO" id="GO:0005886">
    <property type="term" value="C:plasma membrane"/>
    <property type="evidence" value="ECO:0007669"/>
    <property type="project" value="UniProtKB-SubCell"/>
</dbReference>
<protein>
    <submittedName>
        <fullName evidence="9">DeoR faimly transcriptional regulator</fullName>
    </submittedName>
</protein>
<accession>A0A0M2V7J3</accession>
<keyword evidence="5" id="KW-0571">Peptide transport</keyword>
<feature type="transmembrane region" description="Helical" evidence="8">
    <location>
        <begin position="157"/>
        <end position="181"/>
    </location>
</feature>
<comment type="subcellular location">
    <subcellularLocation>
        <location evidence="1">Cell membrane</location>
        <topology evidence="1">Multi-pass membrane protein</topology>
    </subcellularLocation>
</comment>
<dbReference type="RefSeq" id="WP_046557476.1">
    <property type="nucleotide sequence ID" value="NZ_LAHO01000008.1"/>
</dbReference>
<feature type="transmembrane region" description="Helical" evidence="8">
    <location>
        <begin position="441"/>
        <end position="466"/>
    </location>
</feature>
<dbReference type="PANTHER" id="PTHR23517:SF15">
    <property type="entry name" value="PROTON-DEPENDENT OLIGOPEPTIDE FAMILY TRANSPORT PROTEIN"/>
    <property type="match status" value="1"/>
</dbReference>
<dbReference type="OrthoDB" id="5351355at2"/>
<dbReference type="PATRIC" id="fig|336831.14.peg.226"/>
<keyword evidence="5" id="KW-0653">Protein transport</keyword>
<dbReference type="Gene3D" id="1.20.1250.20">
    <property type="entry name" value="MFS general substrate transporter like domains"/>
    <property type="match status" value="2"/>
</dbReference>
<dbReference type="InterPro" id="IPR050171">
    <property type="entry name" value="MFS_Transporters"/>
</dbReference>
<evidence type="ECO:0000313" key="9">
    <source>
        <dbReference type="EMBL" id="KKO45630.1"/>
    </source>
</evidence>
<keyword evidence="7 8" id="KW-0472">Membrane</keyword>
<evidence type="ECO:0000256" key="8">
    <source>
        <dbReference type="SAM" id="Phobius"/>
    </source>
</evidence>
<comment type="caution">
    <text evidence="9">The sequence shown here is derived from an EMBL/GenBank/DDBJ whole genome shotgun (WGS) entry which is preliminary data.</text>
</comment>
<feature type="transmembrane region" description="Helical" evidence="8">
    <location>
        <begin position="339"/>
        <end position="358"/>
    </location>
</feature>
<feature type="transmembrane region" description="Helical" evidence="8">
    <location>
        <begin position="370"/>
        <end position="394"/>
    </location>
</feature>
<proteinExistence type="predicted"/>
<evidence type="ECO:0000256" key="3">
    <source>
        <dbReference type="ARBA" id="ARBA00022475"/>
    </source>
</evidence>
<dbReference type="NCBIfam" id="TIGR00924">
    <property type="entry name" value="yjdL_sub1_fam"/>
    <property type="match status" value="2"/>
</dbReference>
<evidence type="ECO:0000256" key="4">
    <source>
        <dbReference type="ARBA" id="ARBA00022692"/>
    </source>
</evidence>
<reference evidence="9 10" key="1">
    <citation type="submission" date="2015-03" db="EMBL/GenBank/DDBJ databases">
        <title>Draft genome sequences of two protease-producing strains of Arsukibacterium isolated from two cold and alkaline environments.</title>
        <authorList>
            <person name="Lylloff J.E."/>
            <person name="Skov L.B."/>
            <person name="Jepsen M."/>
            <person name="Hallin P.F."/>
            <person name="Sorensen S.J."/>
            <person name="Stougaard P."/>
            <person name="Glaring M.A."/>
        </authorList>
    </citation>
    <scope>NUCLEOTIDE SEQUENCE [LARGE SCALE GENOMIC DNA]</scope>
    <source>
        <strain evidence="9 10">GCM72</strain>
    </source>
</reference>
<name>A0A0M2V7J3_9GAMM</name>
<dbReference type="Proteomes" id="UP000034228">
    <property type="component" value="Unassembled WGS sequence"/>
</dbReference>
<feature type="transmembrane region" description="Helical" evidence="8">
    <location>
        <begin position="201"/>
        <end position="221"/>
    </location>
</feature>
<gene>
    <name evidence="9" type="ORF">WG68_09615</name>
</gene>
<feature type="transmembrane region" description="Helical" evidence="8">
    <location>
        <begin position="306"/>
        <end position="327"/>
    </location>
</feature>
<dbReference type="GO" id="GO:1904680">
    <property type="term" value="F:peptide transmembrane transporter activity"/>
    <property type="evidence" value="ECO:0007669"/>
    <property type="project" value="InterPro"/>
</dbReference>